<organism evidence="2 3">
    <name type="scientific">Paenibacillus albus</name>
    <dbReference type="NCBI Taxonomy" id="2495582"/>
    <lineage>
        <taxon>Bacteria</taxon>
        <taxon>Bacillati</taxon>
        <taxon>Bacillota</taxon>
        <taxon>Bacilli</taxon>
        <taxon>Bacillales</taxon>
        <taxon>Paenibacillaceae</taxon>
        <taxon>Paenibacillus</taxon>
    </lineage>
</organism>
<protein>
    <recommendedName>
        <fullName evidence="1">Polymerase nucleotidyl transferase domain-containing protein</fullName>
    </recommendedName>
</protein>
<accession>A0A3S9AD60</accession>
<dbReference type="EMBL" id="CP034437">
    <property type="protein sequence ID" value="AZN43626.1"/>
    <property type="molecule type" value="Genomic_DNA"/>
</dbReference>
<dbReference type="Pfam" id="PF01909">
    <property type="entry name" value="NTP_transf_2"/>
    <property type="match status" value="1"/>
</dbReference>
<dbReference type="AlphaFoldDB" id="A0A3S9AD60"/>
<dbReference type="InterPro" id="IPR043519">
    <property type="entry name" value="NT_sf"/>
</dbReference>
<dbReference type="Proteomes" id="UP000272528">
    <property type="component" value="Chromosome"/>
</dbReference>
<reference evidence="3" key="1">
    <citation type="submission" date="2018-12" db="EMBL/GenBank/DDBJ databases">
        <title>Genome sequence of Peanibacillus sp.</title>
        <authorList>
            <person name="Subramani G."/>
            <person name="Srinivasan S."/>
            <person name="Kim M.K."/>
        </authorList>
    </citation>
    <scope>NUCLEOTIDE SEQUENCE [LARGE SCALE GENOMIC DNA]</scope>
    <source>
        <strain evidence="3">18JY67-1</strain>
    </source>
</reference>
<feature type="domain" description="Polymerase nucleotidyl transferase" evidence="1">
    <location>
        <begin position="7"/>
        <end position="54"/>
    </location>
</feature>
<evidence type="ECO:0000313" key="2">
    <source>
        <dbReference type="EMBL" id="AZN43626.1"/>
    </source>
</evidence>
<evidence type="ECO:0000259" key="1">
    <source>
        <dbReference type="Pfam" id="PF01909"/>
    </source>
</evidence>
<evidence type="ECO:0000313" key="3">
    <source>
        <dbReference type="Proteomes" id="UP000272528"/>
    </source>
</evidence>
<dbReference type="SUPFAM" id="SSF81301">
    <property type="entry name" value="Nucleotidyltransferase"/>
    <property type="match status" value="1"/>
</dbReference>
<dbReference type="InterPro" id="IPR002934">
    <property type="entry name" value="Polymerase_NTP_transf_dom"/>
</dbReference>
<dbReference type="OrthoDB" id="1550485at2"/>
<name>A0A3S9AD60_9BACL</name>
<proteinExistence type="predicted"/>
<dbReference type="Gene3D" id="3.30.460.10">
    <property type="entry name" value="Beta Polymerase, domain 2"/>
    <property type="match status" value="1"/>
</dbReference>
<gene>
    <name evidence="2" type="ORF">EJC50_09810</name>
</gene>
<dbReference type="KEGG" id="palb:EJC50_09810"/>
<keyword evidence="3" id="KW-1185">Reference proteome</keyword>
<sequence length="110" mass="12700">MYYQSLKEAIKRWAGSALVEIYLSGSRAKGTAITLSSDFDLFISLKVDDTVTDEIVLLKVWRKLHRLIFPSIYLELTVIDTLWGISKASITILTRKKAWVWLCRSRSFKD</sequence>
<dbReference type="GO" id="GO:0016779">
    <property type="term" value="F:nucleotidyltransferase activity"/>
    <property type="evidence" value="ECO:0007669"/>
    <property type="project" value="InterPro"/>
</dbReference>